<dbReference type="InterPro" id="IPR029044">
    <property type="entry name" value="Nucleotide-diphossugar_trans"/>
</dbReference>
<feature type="domain" description="Glycosyltransferase 2-like" evidence="5">
    <location>
        <begin position="44"/>
        <end position="208"/>
    </location>
</feature>
<evidence type="ECO:0000256" key="2">
    <source>
        <dbReference type="ARBA" id="ARBA00022676"/>
    </source>
</evidence>
<keyword evidence="4" id="KW-0472">Membrane</keyword>
<evidence type="ECO:0000313" key="6">
    <source>
        <dbReference type="EMBL" id="OWP79291.1"/>
    </source>
</evidence>
<proteinExistence type="inferred from homology"/>
<evidence type="ECO:0000256" key="1">
    <source>
        <dbReference type="ARBA" id="ARBA00006739"/>
    </source>
</evidence>
<name>A0A246GEZ0_9FLAO</name>
<dbReference type="PANTHER" id="PTHR43630">
    <property type="entry name" value="POLY-BETA-1,6-N-ACETYL-D-GLUCOSAMINE SYNTHASE"/>
    <property type="match status" value="1"/>
</dbReference>
<evidence type="ECO:0000259" key="5">
    <source>
        <dbReference type="Pfam" id="PF00535"/>
    </source>
</evidence>
<comment type="similarity">
    <text evidence="1">Belongs to the glycosyltransferase 2 family.</text>
</comment>
<dbReference type="InterPro" id="IPR001173">
    <property type="entry name" value="Glyco_trans_2-like"/>
</dbReference>
<evidence type="ECO:0000256" key="4">
    <source>
        <dbReference type="SAM" id="Phobius"/>
    </source>
</evidence>
<dbReference type="Pfam" id="PF00535">
    <property type="entry name" value="Glycos_transf_2"/>
    <property type="match status" value="1"/>
</dbReference>
<dbReference type="PANTHER" id="PTHR43630:SF1">
    <property type="entry name" value="POLY-BETA-1,6-N-ACETYL-D-GLUCOSAMINE SYNTHASE"/>
    <property type="match status" value="1"/>
</dbReference>
<keyword evidence="2" id="KW-0328">Glycosyltransferase</keyword>
<evidence type="ECO:0000313" key="7">
    <source>
        <dbReference type="Proteomes" id="UP000198034"/>
    </source>
</evidence>
<keyword evidence="4" id="KW-1133">Transmembrane helix</keyword>
<dbReference type="Gene3D" id="3.90.550.10">
    <property type="entry name" value="Spore Coat Polysaccharide Biosynthesis Protein SpsA, Chain A"/>
    <property type="match status" value="1"/>
</dbReference>
<organism evidence="6 7">
    <name type="scientific">Flavobacterium columnare</name>
    <dbReference type="NCBI Taxonomy" id="996"/>
    <lineage>
        <taxon>Bacteria</taxon>
        <taxon>Pseudomonadati</taxon>
        <taxon>Bacteroidota</taxon>
        <taxon>Flavobacteriia</taxon>
        <taxon>Flavobacteriales</taxon>
        <taxon>Flavobacteriaceae</taxon>
        <taxon>Flavobacterium</taxon>
    </lineage>
</organism>
<feature type="transmembrane region" description="Helical" evidence="4">
    <location>
        <begin position="337"/>
        <end position="357"/>
    </location>
</feature>
<reference evidence="6 7" key="1">
    <citation type="journal article" date="2017" name="Infect. Genet. Evol.">
        <title>Comparative genome analysis of fish pathogen Flavobacterium columnare reveals extensive sequence diversity within the species.</title>
        <authorList>
            <person name="Kayansamruaj P."/>
            <person name="Dong H.T."/>
            <person name="Hirono I."/>
            <person name="Kondo H."/>
            <person name="Senapin S."/>
            <person name="Rodkhum C."/>
        </authorList>
    </citation>
    <scope>NUCLEOTIDE SEQUENCE [LARGE SCALE GENOMIC DNA]</scope>
    <source>
        <strain evidence="6 7">1214</strain>
    </source>
</reference>
<keyword evidence="4" id="KW-0812">Transmembrane</keyword>
<dbReference type="Proteomes" id="UP000198034">
    <property type="component" value="Unassembled WGS sequence"/>
</dbReference>
<feature type="transmembrane region" description="Helical" evidence="4">
    <location>
        <begin position="307"/>
        <end position="325"/>
    </location>
</feature>
<feature type="transmembrane region" description="Helical" evidence="4">
    <location>
        <begin position="280"/>
        <end position="301"/>
    </location>
</feature>
<evidence type="ECO:0000256" key="3">
    <source>
        <dbReference type="ARBA" id="ARBA00022679"/>
    </source>
</evidence>
<gene>
    <name evidence="6" type="ORF">BWK62_03050</name>
</gene>
<comment type="caution">
    <text evidence="6">The sequence shown here is derived from an EMBL/GenBank/DDBJ whole genome shotgun (WGS) entry which is preliminary data.</text>
</comment>
<accession>A0A246GEZ0</accession>
<dbReference type="EMBL" id="MTCY01000005">
    <property type="protein sequence ID" value="OWP79291.1"/>
    <property type="molecule type" value="Genomic_DNA"/>
</dbReference>
<sequence>MEVFILIIYLILIGYSVNILWLCIGITKVEGFLSKECNPKTKFSIIVPFRNENKNLIDLLASFQELSYPSNLFEVILVDDDSDNRFEIFETQFKISIINNIRKSNSPKKDAINTAVMVAQNDWIITTDADCKVNKNWLSVYDAFIQENKPKMVVSGVLFNPVKNFLQNFQYLDLLSLQGTTIGSFGNKQGFLCNGANFCYQRSFFKELKGFEGNDKIASGDDVFLLQKAIKKDLNNVFFLKNQLATVYTKPEPTLKRLFNQRVRWASKTGNYQSIYSKQLGLFVFLINFSLVFLVSSFLFLKFEKELLIIVFSIKFLVDYILFRLSSQYFKSPLKYLTLSIFLYAFFSSFVVIYSLFGTYDWKGRTFKK</sequence>
<protein>
    <submittedName>
        <fullName evidence="6">Glycosyl transferase</fullName>
    </submittedName>
</protein>
<keyword evidence="3 6" id="KW-0808">Transferase</keyword>
<dbReference type="AlphaFoldDB" id="A0A246GEZ0"/>
<feature type="transmembrane region" description="Helical" evidence="4">
    <location>
        <begin position="6"/>
        <end position="26"/>
    </location>
</feature>
<dbReference type="SUPFAM" id="SSF53448">
    <property type="entry name" value="Nucleotide-diphospho-sugar transferases"/>
    <property type="match status" value="1"/>
</dbReference>
<dbReference type="GO" id="GO:0016757">
    <property type="term" value="F:glycosyltransferase activity"/>
    <property type="evidence" value="ECO:0007669"/>
    <property type="project" value="UniProtKB-KW"/>
</dbReference>